<dbReference type="AlphaFoldDB" id="A0A7H0HUU5"/>
<keyword evidence="4" id="KW-0269">Exonuclease</keyword>
<feature type="domain" description="Endonuclease/exonuclease/phosphatase" evidence="3">
    <location>
        <begin position="147"/>
        <end position="352"/>
    </location>
</feature>
<dbReference type="EMBL" id="CP060825">
    <property type="protein sequence ID" value="QNP64311.1"/>
    <property type="molecule type" value="Genomic_DNA"/>
</dbReference>
<feature type="compositionally biased region" description="Low complexity" evidence="1">
    <location>
        <begin position="1"/>
        <end position="10"/>
    </location>
</feature>
<keyword evidence="4" id="KW-0540">Nuclease</keyword>
<feature type="compositionally biased region" description="Pro residues" evidence="1">
    <location>
        <begin position="36"/>
        <end position="47"/>
    </location>
</feature>
<organism evidence="4 5">
    <name type="scientific">Streptomyces genisteinicus</name>
    <dbReference type="NCBI Taxonomy" id="2768068"/>
    <lineage>
        <taxon>Bacteria</taxon>
        <taxon>Bacillati</taxon>
        <taxon>Actinomycetota</taxon>
        <taxon>Actinomycetes</taxon>
        <taxon>Kitasatosporales</taxon>
        <taxon>Streptomycetaceae</taxon>
        <taxon>Streptomyces</taxon>
    </lineage>
</organism>
<evidence type="ECO:0000313" key="4">
    <source>
        <dbReference type="EMBL" id="QNP64311.1"/>
    </source>
</evidence>
<feature type="region of interest" description="Disordered" evidence="1">
    <location>
        <begin position="1"/>
        <end position="48"/>
    </location>
</feature>
<keyword evidence="4" id="KW-0255">Endonuclease</keyword>
<proteinExistence type="predicted"/>
<sequence>MVPCPGCSGATAGGRSGSGPRTGVESGVHPASRQPVPAPPEAAPPPRARGRTAAWLAGLLLVPPTAVAACRAADSDGVTPVIQLLAFLPWLLVPAGLALLLALLGRRPLLVAWAVTVLAVTGWYARPYDTGLADRPPGPVTARIDVLTANVQFGWATEALVEAVRRERPGIVFVQECPRSCAATLARGLPRDAYPYRLAAGGEGAAGSALLSRYPLEPADGVPATLAMPGAVAEIGGRRVTLQLAHPLPPVPSAVDGWRRELGRLADWAAAHRDRPTLLAGDFNATGDHAAFRRILDRGGLRDSAALAGAGGTPSWPARLPRPLGAQIDHVLAGDAFSVRSARFLDLAGSDHRALLVSLALHDVR</sequence>
<gene>
    <name evidence="4" type="ORF">IAG43_16305</name>
</gene>
<dbReference type="GO" id="GO:0004527">
    <property type="term" value="F:exonuclease activity"/>
    <property type="evidence" value="ECO:0007669"/>
    <property type="project" value="UniProtKB-KW"/>
</dbReference>
<name>A0A7H0HUU5_9ACTN</name>
<keyword evidence="2" id="KW-0472">Membrane</keyword>
<dbReference type="GO" id="GO:0004519">
    <property type="term" value="F:endonuclease activity"/>
    <property type="evidence" value="ECO:0007669"/>
    <property type="project" value="UniProtKB-KW"/>
</dbReference>
<dbReference type="Pfam" id="PF03372">
    <property type="entry name" value="Exo_endo_phos"/>
    <property type="match status" value="1"/>
</dbReference>
<dbReference type="KEGG" id="sgj:IAG43_16305"/>
<keyword evidence="5" id="KW-1185">Reference proteome</keyword>
<keyword evidence="4" id="KW-0378">Hydrolase</keyword>
<evidence type="ECO:0000259" key="3">
    <source>
        <dbReference type="Pfam" id="PF03372"/>
    </source>
</evidence>
<keyword evidence="2" id="KW-1133">Transmembrane helix</keyword>
<dbReference type="InterPro" id="IPR005135">
    <property type="entry name" value="Endo/exonuclease/phosphatase"/>
</dbReference>
<accession>A0A7H0HUU5</accession>
<feature type="transmembrane region" description="Helical" evidence="2">
    <location>
        <begin position="81"/>
        <end position="102"/>
    </location>
</feature>
<keyword evidence="2" id="KW-0812">Transmembrane</keyword>
<dbReference type="InterPro" id="IPR036691">
    <property type="entry name" value="Endo/exonu/phosph_ase_sf"/>
</dbReference>
<dbReference type="Gene3D" id="3.60.10.10">
    <property type="entry name" value="Endonuclease/exonuclease/phosphatase"/>
    <property type="match status" value="1"/>
</dbReference>
<evidence type="ECO:0000256" key="2">
    <source>
        <dbReference type="SAM" id="Phobius"/>
    </source>
</evidence>
<evidence type="ECO:0000313" key="5">
    <source>
        <dbReference type="Proteomes" id="UP000516230"/>
    </source>
</evidence>
<reference evidence="4 5" key="1">
    <citation type="submission" date="2020-08" db="EMBL/GenBank/DDBJ databases">
        <title>A novel species.</title>
        <authorList>
            <person name="Gao J."/>
        </authorList>
    </citation>
    <scope>NUCLEOTIDE SEQUENCE [LARGE SCALE GENOMIC DNA]</scope>
    <source>
        <strain evidence="4 5">CRPJ-33</strain>
    </source>
</reference>
<dbReference type="SUPFAM" id="SSF56219">
    <property type="entry name" value="DNase I-like"/>
    <property type="match status" value="1"/>
</dbReference>
<evidence type="ECO:0000256" key="1">
    <source>
        <dbReference type="SAM" id="MobiDB-lite"/>
    </source>
</evidence>
<dbReference type="Proteomes" id="UP000516230">
    <property type="component" value="Chromosome"/>
</dbReference>
<protein>
    <submittedName>
        <fullName evidence="4">Endonuclease/exonuclease/phosphatase family protein</fullName>
    </submittedName>
</protein>
<feature type="transmembrane region" description="Helical" evidence="2">
    <location>
        <begin position="109"/>
        <end position="125"/>
    </location>
</feature>